<dbReference type="SMART" id="SM00880">
    <property type="entry name" value="CHAD"/>
    <property type="match status" value="1"/>
</dbReference>
<dbReference type="PANTHER" id="PTHR39339">
    <property type="entry name" value="SLR1444 PROTEIN"/>
    <property type="match status" value="1"/>
</dbReference>
<organism evidence="2 3">
    <name type="scientific">Devosia lucknowensis</name>
    <dbReference type="NCBI Taxonomy" id="1096929"/>
    <lineage>
        <taxon>Bacteria</taxon>
        <taxon>Pseudomonadati</taxon>
        <taxon>Pseudomonadota</taxon>
        <taxon>Alphaproteobacteria</taxon>
        <taxon>Hyphomicrobiales</taxon>
        <taxon>Devosiaceae</taxon>
        <taxon>Devosia</taxon>
    </lineage>
</organism>
<dbReference type="Pfam" id="PF05235">
    <property type="entry name" value="CHAD"/>
    <property type="match status" value="1"/>
</dbReference>
<evidence type="ECO:0000259" key="1">
    <source>
        <dbReference type="PROSITE" id="PS51708"/>
    </source>
</evidence>
<sequence length="290" mass="32494">MSYAFKHRKQVGRQIRTIATEQVDRALETVREGGDFDTAVHSLRKSTKKLRALLTLVRPGFDEYEAENAAIKAIARQFSVARDAAVMVETLSQILKVNRSESGAAAGLLDRLRERARHLKSQMGEETLLDAAGQELSALRLRIEGWRFDDKGSGAVLPGLRTSYRQFRDGLEAAQKQPNGEVIHEWRKAAKGLWYHTRLFAKSAPAVLKPQSQGLGQLCEVLGDHHNLTVLGEWIETSVPAGEATASLRDALERRRIELAERGFALGRQLAAEKPSAVQDRYRRYWALLE</sequence>
<evidence type="ECO:0000313" key="3">
    <source>
        <dbReference type="Proteomes" id="UP000194474"/>
    </source>
</evidence>
<dbReference type="Proteomes" id="UP000194474">
    <property type="component" value="Unassembled WGS sequence"/>
</dbReference>
<dbReference type="PROSITE" id="PS51708">
    <property type="entry name" value="CHAD"/>
    <property type="match status" value="1"/>
</dbReference>
<gene>
    <name evidence="2" type="ORF">SAMN06295905_1411</name>
</gene>
<dbReference type="EMBL" id="FXWK01000001">
    <property type="protein sequence ID" value="SMQ66166.1"/>
    <property type="molecule type" value="Genomic_DNA"/>
</dbReference>
<feature type="domain" description="CHAD" evidence="1">
    <location>
        <begin position="8"/>
        <end position="283"/>
    </location>
</feature>
<keyword evidence="3" id="KW-1185">Reference proteome</keyword>
<reference evidence="3" key="1">
    <citation type="submission" date="2017-04" db="EMBL/GenBank/DDBJ databases">
        <authorList>
            <person name="Varghese N."/>
            <person name="Submissions S."/>
        </authorList>
    </citation>
    <scope>NUCLEOTIDE SEQUENCE [LARGE SCALE GENOMIC DNA]</scope>
</reference>
<dbReference type="InterPro" id="IPR038186">
    <property type="entry name" value="CHAD_dom_sf"/>
</dbReference>
<dbReference type="Gene3D" id="1.40.20.10">
    <property type="entry name" value="CHAD domain"/>
    <property type="match status" value="1"/>
</dbReference>
<dbReference type="RefSeq" id="WP_086469738.1">
    <property type="nucleotide sequence ID" value="NZ_FXWK01000001.1"/>
</dbReference>
<dbReference type="AlphaFoldDB" id="A0A1Y6EV46"/>
<evidence type="ECO:0000313" key="2">
    <source>
        <dbReference type="EMBL" id="SMQ66166.1"/>
    </source>
</evidence>
<dbReference type="OrthoDB" id="9810907at2"/>
<proteinExistence type="predicted"/>
<protein>
    <submittedName>
        <fullName evidence="2">CHAD domain-containing protein</fullName>
    </submittedName>
</protein>
<accession>A0A1Y6EV46</accession>
<dbReference type="PANTHER" id="PTHR39339:SF1">
    <property type="entry name" value="CHAD DOMAIN-CONTAINING PROTEIN"/>
    <property type="match status" value="1"/>
</dbReference>
<dbReference type="InterPro" id="IPR007899">
    <property type="entry name" value="CHAD_dom"/>
</dbReference>
<name>A0A1Y6EV46_9HYPH</name>